<protein>
    <submittedName>
        <fullName evidence="2">Uncharacterized protein</fullName>
    </submittedName>
</protein>
<proteinExistence type="predicted"/>
<feature type="compositionally biased region" description="Polar residues" evidence="1">
    <location>
        <begin position="52"/>
        <end position="83"/>
    </location>
</feature>
<evidence type="ECO:0000313" key="2">
    <source>
        <dbReference type="EMBL" id="JAE05289.1"/>
    </source>
</evidence>
<organism evidence="2">
    <name type="scientific">Arundo donax</name>
    <name type="common">Giant reed</name>
    <name type="synonym">Donax arundinaceus</name>
    <dbReference type="NCBI Taxonomy" id="35708"/>
    <lineage>
        <taxon>Eukaryota</taxon>
        <taxon>Viridiplantae</taxon>
        <taxon>Streptophyta</taxon>
        <taxon>Embryophyta</taxon>
        <taxon>Tracheophyta</taxon>
        <taxon>Spermatophyta</taxon>
        <taxon>Magnoliopsida</taxon>
        <taxon>Liliopsida</taxon>
        <taxon>Poales</taxon>
        <taxon>Poaceae</taxon>
        <taxon>PACMAD clade</taxon>
        <taxon>Arundinoideae</taxon>
        <taxon>Arundineae</taxon>
        <taxon>Arundo</taxon>
    </lineage>
</organism>
<reference evidence="2" key="2">
    <citation type="journal article" date="2015" name="Data Brief">
        <title>Shoot transcriptome of the giant reed, Arundo donax.</title>
        <authorList>
            <person name="Barrero R.A."/>
            <person name="Guerrero F.D."/>
            <person name="Moolhuijzen P."/>
            <person name="Goolsby J.A."/>
            <person name="Tidwell J."/>
            <person name="Bellgard S.E."/>
            <person name="Bellgard M.I."/>
        </authorList>
    </citation>
    <scope>NUCLEOTIDE SEQUENCE</scope>
    <source>
        <tissue evidence="2">Shoot tissue taken approximately 20 cm above the soil surface</tissue>
    </source>
</reference>
<name>A0A0A9F241_ARUDO</name>
<dbReference type="AlphaFoldDB" id="A0A0A9F241"/>
<accession>A0A0A9F241</accession>
<reference evidence="2" key="1">
    <citation type="submission" date="2014-09" db="EMBL/GenBank/DDBJ databases">
        <authorList>
            <person name="Magalhaes I.L.F."/>
            <person name="Oliveira U."/>
            <person name="Santos F.R."/>
            <person name="Vidigal T.H.D.A."/>
            <person name="Brescovit A.D."/>
            <person name="Santos A.J."/>
        </authorList>
    </citation>
    <scope>NUCLEOTIDE SEQUENCE</scope>
    <source>
        <tissue evidence="2">Shoot tissue taken approximately 20 cm above the soil surface</tissue>
    </source>
</reference>
<dbReference type="EMBL" id="GBRH01192607">
    <property type="protein sequence ID" value="JAE05289.1"/>
    <property type="molecule type" value="Transcribed_RNA"/>
</dbReference>
<sequence>MYLSHQRQHQGSEMRAAVTKPMKTSFLCTCSSVDWPPHPWAHQGSDPAPTCSPGSLSRYPTSTPLASPSISRSQSSLKTTPGSSPKADQ</sequence>
<feature type="region of interest" description="Disordered" evidence="1">
    <location>
        <begin position="38"/>
        <end position="89"/>
    </location>
</feature>
<evidence type="ECO:0000256" key="1">
    <source>
        <dbReference type="SAM" id="MobiDB-lite"/>
    </source>
</evidence>